<accession>A0ABV6Q4S7</accession>
<protein>
    <recommendedName>
        <fullName evidence="3">Calx-beta domain-containing protein</fullName>
    </recommendedName>
</protein>
<reference evidence="1 2" key="1">
    <citation type="submission" date="2024-09" db="EMBL/GenBank/DDBJ databases">
        <authorList>
            <person name="Sun Q."/>
            <person name="Mori K."/>
        </authorList>
    </citation>
    <scope>NUCLEOTIDE SEQUENCE [LARGE SCALE GENOMIC DNA]</scope>
    <source>
        <strain evidence="1 2">NCAIM B.02481</strain>
    </source>
</reference>
<organism evidence="1 2">
    <name type="scientific">Winogradskyella pulchriflava</name>
    <dbReference type="NCBI Taxonomy" id="1110688"/>
    <lineage>
        <taxon>Bacteria</taxon>
        <taxon>Pseudomonadati</taxon>
        <taxon>Bacteroidota</taxon>
        <taxon>Flavobacteriia</taxon>
        <taxon>Flavobacteriales</taxon>
        <taxon>Flavobacteriaceae</taxon>
        <taxon>Winogradskyella</taxon>
    </lineage>
</organism>
<dbReference type="EMBL" id="JBHLTQ010000001">
    <property type="protein sequence ID" value="MFC0602922.1"/>
    <property type="molecule type" value="Genomic_DNA"/>
</dbReference>
<proteinExistence type="predicted"/>
<dbReference type="RefSeq" id="WP_386057829.1">
    <property type="nucleotide sequence ID" value="NZ_JBHLTQ010000001.1"/>
</dbReference>
<comment type="caution">
    <text evidence="1">The sequence shown here is derived from an EMBL/GenBank/DDBJ whole genome shotgun (WGS) entry which is preliminary data.</text>
</comment>
<dbReference type="Proteomes" id="UP001589832">
    <property type="component" value="Unassembled WGS sequence"/>
</dbReference>
<evidence type="ECO:0000313" key="2">
    <source>
        <dbReference type="Proteomes" id="UP001589832"/>
    </source>
</evidence>
<name>A0ABV6Q4S7_9FLAO</name>
<sequence length="239" mass="25574">MKKYYRVFAILIALVLFNCEHDDSSDLKNYVGFEQGPIAFTVDQGATQTFDVKVAASETSSSDRSFTVVVDDASTLASPYTVPSTVTIPGGSNVGTLTVTVTDNDDLGFVNQTLVLDFLDEAGMDFGNAVTLNFTETCLDTLVTLLLTTDDWPDETTWEIYDLSGTPTVIYSGGPYNNPADDFTDFTYDFCLPAGNYGVVVYDSYGDGGSTYSVTSGGATLVAETTLAGFNSSAQFTVN</sequence>
<keyword evidence="2" id="KW-1185">Reference proteome</keyword>
<evidence type="ECO:0000313" key="1">
    <source>
        <dbReference type="EMBL" id="MFC0602922.1"/>
    </source>
</evidence>
<gene>
    <name evidence="1" type="ORF">ACFFGA_00015</name>
</gene>
<evidence type="ECO:0008006" key="3">
    <source>
        <dbReference type="Google" id="ProtNLM"/>
    </source>
</evidence>